<feature type="signal peptide" evidence="1">
    <location>
        <begin position="1"/>
        <end position="18"/>
    </location>
</feature>
<accession>A0AAN9FTB8</accession>
<dbReference type="EMBL" id="JAYWIO010000002">
    <property type="protein sequence ID" value="KAK7280849.1"/>
    <property type="molecule type" value="Genomic_DNA"/>
</dbReference>
<gene>
    <name evidence="2" type="ORF">RIF29_08378</name>
</gene>
<dbReference type="AlphaFoldDB" id="A0AAN9FTB8"/>
<comment type="caution">
    <text evidence="2">The sequence shown here is derived from an EMBL/GenBank/DDBJ whole genome shotgun (WGS) entry which is preliminary data.</text>
</comment>
<organism evidence="2 3">
    <name type="scientific">Crotalaria pallida</name>
    <name type="common">Smooth rattlebox</name>
    <name type="synonym">Crotalaria striata</name>
    <dbReference type="NCBI Taxonomy" id="3830"/>
    <lineage>
        <taxon>Eukaryota</taxon>
        <taxon>Viridiplantae</taxon>
        <taxon>Streptophyta</taxon>
        <taxon>Embryophyta</taxon>
        <taxon>Tracheophyta</taxon>
        <taxon>Spermatophyta</taxon>
        <taxon>Magnoliopsida</taxon>
        <taxon>eudicotyledons</taxon>
        <taxon>Gunneridae</taxon>
        <taxon>Pentapetalae</taxon>
        <taxon>rosids</taxon>
        <taxon>fabids</taxon>
        <taxon>Fabales</taxon>
        <taxon>Fabaceae</taxon>
        <taxon>Papilionoideae</taxon>
        <taxon>50 kb inversion clade</taxon>
        <taxon>genistoids sensu lato</taxon>
        <taxon>core genistoids</taxon>
        <taxon>Crotalarieae</taxon>
        <taxon>Crotalaria</taxon>
    </lineage>
</organism>
<protein>
    <recommendedName>
        <fullName evidence="4">Secreted protein</fullName>
    </recommendedName>
</protein>
<sequence>MAELWFITVTWMLLGGSGKAEMAISDEEEGSKNEQRWLSPERVVTNGRRRLHSANGRCKRAFGQKLQNGFGAVRETRFSTAPHRQSKRVLSH</sequence>
<dbReference type="Proteomes" id="UP001372338">
    <property type="component" value="Unassembled WGS sequence"/>
</dbReference>
<feature type="chain" id="PRO_5042914354" description="Secreted protein" evidence="1">
    <location>
        <begin position="19"/>
        <end position="92"/>
    </location>
</feature>
<evidence type="ECO:0000256" key="1">
    <source>
        <dbReference type="SAM" id="SignalP"/>
    </source>
</evidence>
<evidence type="ECO:0000313" key="3">
    <source>
        <dbReference type="Proteomes" id="UP001372338"/>
    </source>
</evidence>
<evidence type="ECO:0000313" key="2">
    <source>
        <dbReference type="EMBL" id="KAK7280849.1"/>
    </source>
</evidence>
<keyword evidence="1" id="KW-0732">Signal</keyword>
<name>A0AAN9FTB8_CROPI</name>
<evidence type="ECO:0008006" key="4">
    <source>
        <dbReference type="Google" id="ProtNLM"/>
    </source>
</evidence>
<reference evidence="2 3" key="1">
    <citation type="submission" date="2024-01" db="EMBL/GenBank/DDBJ databases">
        <title>The genomes of 5 underutilized Papilionoideae crops provide insights into root nodulation and disease resistanc.</title>
        <authorList>
            <person name="Yuan L."/>
        </authorList>
    </citation>
    <scope>NUCLEOTIDE SEQUENCE [LARGE SCALE GENOMIC DNA]</scope>
    <source>
        <strain evidence="2">ZHUSHIDOU_FW_LH</strain>
        <tissue evidence="2">Leaf</tissue>
    </source>
</reference>
<keyword evidence="3" id="KW-1185">Reference proteome</keyword>
<proteinExistence type="predicted"/>